<proteinExistence type="predicted"/>
<name>A0A5C7W900_AQUAC</name>
<dbReference type="Pfam" id="PF06122">
    <property type="entry name" value="TraH"/>
    <property type="match status" value="1"/>
</dbReference>
<feature type="chain" id="PRO_5022912804" evidence="1">
    <location>
        <begin position="25"/>
        <end position="479"/>
    </location>
</feature>
<dbReference type="AlphaFoldDB" id="A0A5C7W900"/>
<gene>
    <name evidence="2" type="ORF">E6Q69_03790</name>
</gene>
<comment type="caution">
    <text evidence="2">The sequence shown here is derived from an EMBL/GenBank/DDBJ whole genome shotgun (WGS) entry which is preliminary data.</text>
</comment>
<dbReference type="EMBL" id="SSFO01000067">
    <property type="protein sequence ID" value="TXI34481.1"/>
    <property type="molecule type" value="Genomic_DNA"/>
</dbReference>
<sequence length="479" mass="50922">MFSPKPNALALGLALAIFSGAAMANIQSQMDSMFEGMSNSTAPGAFETATRGVISGGSMRIRNEISTGPVVSFRPPSIQAGCGGIDMFAGSFSFINAQQFVQTLRSVASNAVGVASGYAFKLALQAMGPTPANVISQLQETMQKMNEMMSNSCQLATGLVTDTFLAFGANLDNNDKQKSLAAGLGDAFSSFNGPSNDGGKSAGEKVEESGKAEACKDFGNVLWCAMVDRSTKSFFKYGSDQTEELIMSMTGSYILGEMDEASDGKGKTRRNVPLPPLEEVSLITLIEGKKGEKLKVYDCSDDENTCVDYKTQEIEFDGLASKIEKAFIGSGSSPGIIYKWSTNTGSFTPDEIQVISALQKSSFSAMIQRLSQRSASVASGFVSENSKLIARDAMHSLARSYLDAARASLVGSPMISALGEHPDEFLNRAYTTLNTHYAAALEKYGSNAAMMADYNNKMQIMPAPGFLSYIGEKPVAGAE</sequence>
<accession>A0A5C7W900</accession>
<dbReference type="Proteomes" id="UP000321110">
    <property type="component" value="Unassembled WGS sequence"/>
</dbReference>
<protein>
    <submittedName>
        <fullName evidence="2">Conjugal transfer protein TraH</fullName>
    </submittedName>
</protein>
<evidence type="ECO:0000313" key="3">
    <source>
        <dbReference type="Proteomes" id="UP000321110"/>
    </source>
</evidence>
<reference evidence="2 3" key="1">
    <citation type="submission" date="2018-09" db="EMBL/GenBank/DDBJ databases">
        <title>Metagenome Assembled Genomes from an Advanced Water Purification Facility.</title>
        <authorList>
            <person name="Stamps B.W."/>
            <person name="Spear J.R."/>
        </authorList>
    </citation>
    <scope>NUCLEOTIDE SEQUENCE [LARGE SCALE GENOMIC DNA]</scope>
    <source>
        <strain evidence="2">Bin_52_1</strain>
    </source>
</reference>
<dbReference type="InterPro" id="IPR010927">
    <property type="entry name" value="T4SS_TraH"/>
</dbReference>
<feature type="signal peptide" evidence="1">
    <location>
        <begin position="1"/>
        <end position="24"/>
    </location>
</feature>
<keyword evidence="1" id="KW-0732">Signal</keyword>
<evidence type="ECO:0000256" key="1">
    <source>
        <dbReference type="SAM" id="SignalP"/>
    </source>
</evidence>
<organism evidence="2 3">
    <name type="scientific">Aquipseudomonas alcaligenes</name>
    <name type="common">Pseudomonas alcaligenes</name>
    <dbReference type="NCBI Taxonomy" id="43263"/>
    <lineage>
        <taxon>Bacteria</taxon>
        <taxon>Pseudomonadati</taxon>
        <taxon>Pseudomonadota</taxon>
        <taxon>Gammaproteobacteria</taxon>
        <taxon>Pseudomonadales</taxon>
        <taxon>Pseudomonadaceae</taxon>
        <taxon>Aquipseudomonas</taxon>
    </lineage>
</organism>
<dbReference type="RefSeq" id="WP_237046866.1">
    <property type="nucleotide sequence ID" value="NZ_AP025274.1"/>
</dbReference>
<evidence type="ECO:0000313" key="2">
    <source>
        <dbReference type="EMBL" id="TXI34481.1"/>
    </source>
</evidence>